<gene>
    <name evidence="1" type="ORF">XELAEV_18015798mg</name>
</gene>
<proteinExistence type="predicted"/>
<protein>
    <submittedName>
        <fullName evidence="1">Uncharacterized protein</fullName>
    </submittedName>
</protein>
<dbReference type="EMBL" id="CM004469">
    <property type="protein sequence ID" value="OCT92736.1"/>
    <property type="molecule type" value="Genomic_DNA"/>
</dbReference>
<reference evidence="2" key="1">
    <citation type="journal article" date="2016" name="Nature">
        <title>Genome evolution in the allotetraploid frog Xenopus laevis.</title>
        <authorList>
            <person name="Session A.M."/>
            <person name="Uno Y."/>
            <person name="Kwon T."/>
            <person name="Chapman J.A."/>
            <person name="Toyoda A."/>
            <person name="Takahashi S."/>
            <person name="Fukui A."/>
            <person name="Hikosaka A."/>
            <person name="Suzuki A."/>
            <person name="Kondo M."/>
            <person name="van Heeringen S.J."/>
            <person name="Quigley I."/>
            <person name="Heinz S."/>
            <person name="Ogino H."/>
            <person name="Ochi H."/>
            <person name="Hellsten U."/>
            <person name="Lyons J.B."/>
            <person name="Simakov O."/>
            <person name="Putnam N."/>
            <person name="Stites J."/>
            <person name="Kuroki Y."/>
            <person name="Tanaka T."/>
            <person name="Michiue T."/>
            <person name="Watanabe M."/>
            <person name="Bogdanovic O."/>
            <person name="Lister R."/>
            <person name="Georgiou G."/>
            <person name="Paranjpe S.S."/>
            <person name="van Kruijsbergen I."/>
            <person name="Shu S."/>
            <person name="Carlson J."/>
            <person name="Kinoshita T."/>
            <person name="Ohta Y."/>
            <person name="Mawaribuchi S."/>
            <person name="Jenkins J."/>
            <person name="Grimwood J."/>
            <person name="Schmutz J."/>
            <person name="Mitros T."/>
            <person name="Mozaffari S.V."/>
            <person name="Suzuki Y."/>
            <person name="Haramoto Y."/>
            <person name="Yamamoto T.S."/>
            <person name="Takagi C."/>
            <person name="Heald R."/>
            <person name="Miller K."/>
            <person name="Haudenschild C."/>
            <person name="Kitzman J."/>
            <person name="Nakayama T."/>
            <person name="Izutsu Y."/>
            <person name="Robert J."/>
            <person name="Fortriede J."/>
            <person name="Burns K."/>
            <person name="Lotay V."/>
            <person name="Karimi K."/>
            <person name="Yasuoka Y."/>
            <person name="Dichmann D.S."/>
            <person name="Flajnik M.F."/>
            <person name="Houston D.W."/>
            <person name="Shendure J."/>
            <person name="DuPasquier L."/>
            <person name="Vize P.D."/>
            <person name="Zorn A.M."/>
            <person name="Ito M."/>
            <person name="Marcotte E.M."/>
            <person name="Wallingford J.B."/>
            <person name="Ito Y."/>
            <person name="Asashima M."/>
            <person name="Ueno N."/>
            <person name="Matsuda Y."/>
            <person name="Veenstra G.J."/>
            <person name="Fujiyama A."/>
            <person name="Harland R.M."/>
            <person name="Taira M."/>
            <person name="Rokhsar D.S."/>
        </authorList>
    </citation>
    <scope>NUCLEOTIDE SEQUENCE [LARGE SCALE GENOMIC DNA]</scope>
    <source>
        <strain evidence="2">J</strain>
    </source>
</reference>
<name>A0A974DL14_XENLA</name>
<evidence type="ECO:0000313" key="1">
    <source>
        <dbReference type="EMBL" id="OCT92736.1"/>
    </source>
</evidence>
<dbReference type="Proteomes" id="UP000694892">
    <property type="component" value="Chromosome 2S"/>
</dbReference>
<evidence type="ECO:0000313" key="2">
    <source>
        <dbReference type="Proteomes" id="UP000694892"/>
    </source>
</evidence>
<accession>A0A974DL14</accession>
<dbReference type="AlphaFoldDB" id="A0A974DL14"/>
<organism evidence="1 2">
    <name type="scientific">Xenopus laevis</name>
    <name type="common">African clawed frog</name>
    <dbReference type="NCBI Taxonomy" id="8355"/>
    <lineage>
        <taxon>Eukaryota</taxon>
        <taxon>Metazoa</taxon>
        <taxon>Chordata</taxon>
        <taxon>Craniata</taxon>
        <taxon>Vertebrata</taxon>
        <taxon>Euteleostomi</taxon>
        <taxon>Amphibia</taxon>
        <taxon>Batrachia</taxon>
        <taxon>Anura</taxon>
        <taxon>Pipoidea</taxon>
        <taxon>Pipidae</taxon>
        <taxon>Xenopodinae</taxon>
        <taxon>Xenopus</taxon>
        <taxon>Xenopus</taxon>
    </lineage>
</organism>
<sequence length="80" mass="8555">MQHGNEMSLSSKARGLWPTCNPQNDAISKAVGGSRAFAGNQITNCKARTPFSLVLLAINSLTHSGGNSLTRIRKGIPYLK</sequence>